<accession>A0A916UCK7</accession>
<dbReference type="InterPro" id="IPR050471">
    <property type="entry name" value="AB_hydrolase"/>
</dbReference>
<keyword evidence="3" id="KW-1185">Reference proteome</keyword>
<evidence type="ECO:0000313" key="3">
    <source>
        <dbReference type="Proteomes" id="UP000637423"/>
    </source>
</evidence>
<gene>
    <name evidence="2" type="ORF">GCM10011396_12400</name>
</gene>
<name>A0A916UCK7_9BURK</name>
<dbReference type="GO" id="GO:0004806">
    <property type="term" value="F:triacylglycerol lipase activity"/>
    <property type="evidence" value="ECO:0007669"/>
    <property type="project" value="TreeGrafter"/>
</dbReference>
<dbReference type="EMBL" id="BMED01000001">
    <property type="protein sequence ID" value="GGC66905.1"/>
    <property type="molecule type" value="Genomic_DNA"/>
</dbReference>
<dbReference type="Pfam" id="PF00561">
    <property type="entry name" value="Abhydrolase_1"/>
    <property type="match status" value="1"/>
</dbReference>
<dbReference type="GO" id="GO:0046503">
    <property type="term" value="P:glycerolipid catabolic process"/>
    <property type="evidence" value="ECO:0007669"/>
    <property type="project" value="TreeGrafter"/>
</dbReference>
<sequence length="273" mass="29994">MEAKALSIGDTELAYVEQGTGIPIVFVHGAGGDWRTFDPLREFIAPKYRYISYSRRYHYPNAWSDQGQQYTILQHAQDLVDLIRALRLPKVHLVGGSYGGRIAAWFALNYPGLLRSVTFSEPGLVDGDSLAAGAAVASWNADIAGMVSSLRAGDLRRATIGFFDAVLGFKGAFERLPAGRQQNGLDNARTFGPMLSSPKVPPGPPQQWGEIDVPVLLMHGQYTRAYFWQSNYRLLEYLPPGTSTAVVPDAPHLWYPVSPEKGAQAILDFADSH</sequence>
<protein>
    <recommendedName>
        <fullName evidence="1">AB hydrolase-1 domain-containing protein</fullName>
    </recommendedName>
</protein>
<dbReference type="RefSeq" id="WP_188565060.1">
    <property type="nucleotide sequence ID" value="NZ_BMED01000001.1"/>
</dbReference>
<reference evidence="2" key="1">
    <citation type="journal article" date="2014" name="Int. J. Syst. Evol. Microbiol.">
        <title>Complete genome sequence of Corynebacterium casei LMG S-19264T (=DSM 44701T), isolated from a smear-ripened cheese.</title>
        <authorList>
            <consortium name="US DOE Joint Genome Institute (JGI-PGF)"/>
            <person name="Walter F."/>
            <person name="Albersmeier A."/>
            <person name="Kalinowski J."/>
            <person name="Ruckert C."/>
        </authorList>
    </citation>
    <scope>NUCLEOTIDE SEQUENCE</scope>
    <source>
        <strain evidence="2">CGMCC 1.10998</strain>
    </source>
</reference>
<dbReference type="Gene3D" id="3.40.50.1820">
    <property type="entry name" value="alpha/beta hydrolase"/>
    <property type="match status" value="1"/>
</dbReference>
<feature type="domain" description="AB hydrolase-1" evidence="1">
    <location>
        <begin position="23"/>
        <end position="253"/>
    </location>
</feature>
<reference evidence="2" key="2">
    <citation type="submission" date="2020-09" db="EMBL/GenBank/DDBJ databases">
        <authorList>
            <person name="Sun Q."/>
            <person name="Zhou Y."/>
        </authorList>
    </citation>
    <scope>NUCLEOTIDE SEQUENCE</scope>
    <source>
        <strain evidence="2">CGMCC 1.10998</strain>
    </source>
</reference>
<dbReference type="SUPFAM" id="SSF53474">
    <property type="entry name" value="alpha/beta-Hydrolases"/>
    <property type="match status" value="1"/>
</dbReference>
<proteinExistence type="predicted"/>
<dbReference type="InterPro" id="IPR000073">
    <property type="entry name" value="AB_hydrolase_1"/>
</dbReference>
<organism evidence="2 3">
    <name type="scientific">Undibacterium terreum</name>
    <dbReference type="NCBI Taxonomy" id="1224302"/>
    <lineage>
        <taxon>Bacteria</taxon>
        <taxon>Pseudomonadati</taxon>
        <taxon>Pseudomonadota</taxon>
        <taxon>Betaproteobacteria</taxon>
        <taxon>Burkholderiales</taxon>
        <taxon>Oxalobacteraceae</taxon>
        <taxon>Undibacterium</taxon>
    </lineage>
</organism>
<evidence type="ECO:0000313" key="2">
    <source>
        <dbReference type="EMBL" id="GGC66905.1"/>
    </source>
</evidence>
<dbReference type="AlphaFoldDB" id="A0A916UCK7"/>
<dbReference type="InterPro" id="IPR029058">
    <property type="entry name" value="AB_hydrolase_fold"/>
</dbReference>
<dbReference type="Proteomes" id="UP000637423">
    <property type="component" value="Unassembled WGS sequence"/>
</dbReference>
<comment type="caution">
    <text evidence="2">The sequence shown here is derived from an EMBL/GenBank/DDBJ whole genome shotgun (WGS) entry which is preliminary data.</text>
</comment>
<dbReference type="PANTHER" id="PTHR43433:SF5">
    <property type="entry name" value="AB HYDROLASE-1 DOMAIN-CONTAINING PROTEIN"/>
    <property type="match status" value="1"/>
</dbReference>
<dbReference type="PANTHER" id="PTHR43433">
    <property type="entry name" value="HYDROLASE, ALPHA/BETA FOLD FAMILY PROTEIN"/>
    <property type="match status" value="1"/>
</dbReference>
<evidence type="ECO:0000259" key="1">
    <source>
        <dbReference type="Pfam" id="PF00561"/>
    </source>
</evidence>